<accession>A0ABS6J1J3</accession>
<keyword evidence="4" id="KW-1185">Reference proteome</keyword>
<feature type="domain" description="Peptidoglycan binding-like" evidence="2">
    <location>
        <begin position="116"/>
        <end position="156"/>
    </location>
</feature>
<sequence length="179" mass="19406">MRQAGLVMLAVLALAACRPGGAALPAPEKRDLSAEVVRLDRPGPPEKPAGACWESDVTPAVIETVTEQVVVSPETRGPDGALLTPATYRTDTRTRILRDREEIWFRAPCPAEYTLEFVTTLQRALKARGLYLLPLTGAMDAGTRDAVRRFQAERGLDSARLSLTAARELGLVTVSPEEL</sequence>
<dbReference type="InterPro" id="IPR002477">
    <property type="entry name" value="Peptidoglycan-bd-like"/>
</dbReference>
<dbReference type="InterPro" id="IPR036365">
    <property type="entry name" value="PGBD-like_sf"/>
</dbReference>
<evidence type="ECO:0000256" key="1">
    <source>
        <dbReference type="SAM" id="SignalP"/>
    </source>
</evidence>
<gene>
    <name evidence="3" type="ORF">GU927_002780</name>
</gene>
<dbReference type="EMBL" id="JAAATX020000002">
    <property type="protein sequence ID" value="MBU9696764.1"/>
    <property type="molecule type" value="Genomic_DNA"/>
</dbReference>
<dbReference type="PROSITE" id="PS51257">
    <property type="entry name" value="PROKAR_LIPOPROTEIN"/>
    <property type="match status" value="1"/>
</dbReference>
<keyword evidence="1" id="KW-0732">Signal</keyword>
<evidence type="ECO:0000313" key="3">
    <source>
        <dbReference type="EMBL" id="MBU9696764.1"/>
    </source>
</evidence>
<name>A0ABS6J1J3_9RHOB</name>
<dbReference type="Pfam" id="PF01471">
    <property type="entry name" value="PG_binding_1"/>
    <property type="match status" value="1"/>
</dbReference>
<evidence type="ECO:0000313" key="4">
    <source>
        <dbReference type="Proteomes" id="UP000731907"/>
    </source>
</evidence>
<feature type="signal peptide" evidence="1">
    <location>
        <begin position="1"/>
        <end position="22"/>
    </location>
</feature>
<proteinExistence type="predicted"/>
<comment type="caution">
    <text evidence="3">The sequence shown here is derived from an EMBL/GenBank/DDBJ whole genome shotgun (WGS) entry which is preliminary data.</text>
</comment>
<evidence type="ECO:0000259" key="2">
    <source>
        <dbReference type="Pfam" id="PF01471"/>
    </source>
</evidence>
<reference evidence="3 4" key="1">
    <citation type="submission" date="2021-06" db="EMBL/GenBank/DDBJ databases">
        <title>Rhodobacteraceae bacterium strain HSP-20.</title>
        <authorList>
            <person name="Chen W.-M."/>
        </authorList>
    </citation>
    <scope>NUCLEOTIDE SEQUENCE [LARGE SCALE GENOMIC DNA]</scope>
    <source>
        <strain evidence="3 4">HSP-20</strain>
    </source>
</reference>
<dbReference type="InterPro" id="IPR036366">
    <property type="entry name" value="PGBDSf"/>
</dbReference>
<dbReference type="Gene3D" id="1.10.101.10">
    <property type="entry name" value="PGBD-like superfamily/PGBD"/>
    <property type="match status" value="1"/>
</dbReference>
<dbReference type="Proteomes" id="UP000731907">
    <property type="component" value="Unassembled WGS sequence"/>
</dbReference>
<dbReference type="SUPFAM" id="SSF47090">
    <property type="entry name" value="PGBD-like"/>
    <property type="match status" value="1"/>
</dbReference>
<feature type="chain" id="PRO_5045560323" evidence="1">
    <location>
        <begin position="23"/>
        <end position="179"/>
    </location>
</feature>
<protein>
    <submittedName>
        <fullName evidence="3">Peptidoglycan-binding protein</fullName>
    </submittedName>
</protein>
<organism evidence="3 4">
    <name type="scientific">Paragemmobacter amnigenus</name>
    <dbReference type="NCBI Taxonomy" id="2852097"/>
    <lineage>
        <taxon>Bacteria</taxon>
        <taxon>Pseudomonadati</taxon>
        <taxon>Pseudomonadota</taxon>
        <taxon>Alphaproteobacteria</taxon>
        <taxon>Rhodobacterales</taxon>
        <taxon>Paracoccaceae</taxon>
        <taxon>Paragemmobacter</taxon>
    </lineage>
</organism>